<proteinExistence type="predicted"/>
<reference evidence="2" key="1">
    <citation type="journal article" date="2015" name="PLoS Genet.">
        <title>The dynamic genome and transcriptome of the human fungal pathogen Blastomyces and close relative Emmonsia.</title>
        <authorList>
            <person name="Munoz J.F."/>
            <person name="Gauthier G.M."/>
            <person name="Desjardins C.A."/>
            <person name="Gallo J.E."/>
            <person name="Holder J."/>
            <person name="Sullivan T.D."/>
            <person name="Marty A.J."/>
            <person name="Carmen J.C."/>
            <person name="Chen Z."/>
            <person name="Ding L."/>
            <person name="Gujja S."/>
            <person name="Magrini V."/>
            <person name="Misas E."/>
            <person name="Mitreva M."/>
            <person name="Priest M."/>
            <person name="Saif S."/>
            <person name="Whiston E.A."/>
            <person name="Young S."/>
            <person name="Zeng Q."/>
            <person name="Goldman W.E."/>
            <person name="Mardis E.R."/>
            <person name="Taylor J.W."/>
            <person name="McEwen J.G."/>
            <person name="Clay O.K."/>
            <person name="Klein B.S."/>
            <person name="Cuomo C.A."/>
        </authorList>
    </citation>
    <scope>NUCLEOTIDE SEQUENCE [LARGE SCALE GENOMIC DNA]</scope>
    <source>
        <strain evidence="2">UAMH 3008</strain>
    </source>
</reference>
<dbReference type="EMBL" id="LCZI01001406">
    <property type="protein sequence ID" value="KKZ60869.1"/>
    <property type="molecule type" value="Genomic_DNA"/>
</dbReference>
<sequence length="306" mass="33929">MTTPRYKAAQGLRKIPSSEEEWKEAIEEHGLMDRTLGQLCLEGKFSASRVSKEAFLIVRCLWPPKKGPEETSAHIVDLDYFYSDDHAADAQKLTYQGLLGLDKLETLYHIVCIPKERPNRTPPRYSGTLADGLGPFSMLVNLYNQLCDRSIQALMNEDRLSGAPEKQGFYDAMQPLTSEELAGTVPQSPSQDSVYLEDIEMEDVEYEASTFSFPLAPASPQAEELIVDELRRTPTETLVADFLVTLLGGLASLVQGLGPRPLCIANSFETTYTFGPRAKGMLSSEPVLMEASLSVDLLREHHAKPS</sequence>
<organism evidence="1 2">
    <name type="scientific">[Emmonsia] crescens</name>
    <dbReference type="NCBI Taxonomy" id="73230"/>
    <lineage>
        <taxon>Eukaryota</taxon>
        <taxon>Fungi</taxon>
        <taxon>Dikarya</taxon>
        <taxon>Ascomycota</taxon>
        <taxon>Pezizomycotina</taxon>
        <taxon>Eurotiomycetes</taxon>
        <taxon>Eurotiomycetidae</taxon>
        <taxon>Onygenales</taxon>
        <taxon>Ajellomycetaceae</taxon>
        <taxon>Emergomyces</taxon>
    </lineage>
</organism>
<name>A0A0G2IYU2_9EURO</name>
<gene>
    <name evidence="1" type="ORF">EMCG_04460</name>
</gene>
<dbReference type="OrthoDB" id="4170609at2759"/>
<comment type="caution">
    <text evidence="1">The sequence shown here is derived from an EMBL/GenBank/DDBJ whole genome shotgun (WGS) entry which is preliminary data.</text>
</comment>
<dbReference type="AlphaFoldDB" id="A0A0G2IYU2"/>
<dbReference type="Proteomes" id="UP000034164">
    <property type="component" value="Unassembled WGS sequence"/>
</dbReference>
<evidence type="ECO:0000313" key="1">
    <source>
        <dbReference type="EMBL" id="KKZ60869.1"/>
    </source>
</evidence>
<evidence type="ECO:0000313" key="2">
    <source>
        <dbReference type="Proteomes" id="UP000034164"/>
    </source>
</evidence>
<protein>
    <submittedName>
        <fullName evidence="1">Uncharacterized protein</fullName>
    </submittedName>
</protein>
<accession>A0A0G2IYU2</accession>
<dbReference type="VEuPathDB" id="FungiDB:EMCG_04460"/>